<keyword evidence="2" id="KW-1185">Reference proteome</keyword>
<comment type="caution">
    <text evidence="1">The sequence shown here is derived from an EMBL/GenBank/DDBJ whole genome shotgun (WGS) entry which is preliminary data.</text>
</comment>
<dbReference type="InterPro" id="IPR008775">
    <property type="entry name" value="Phytyl_CoA_dOase-like"/>
</dbReference>
<dbReference type="Gene3D" id="2.60.120.620">
    <property type="entry name" value="q2cbj1_9rhob like domain"/>
    <property type="match status" value="1"/>
</dbReference>
<dbReference type="Pfam" id="PF05721">
    <property type="entry name" value="PhyH"/>
    <property type="match status" value="1"/>
</dbReference>
<dbReference type="PANTHER" id="PTHR40128">
    <property type="entry name" value="EXPRESSED PROTEIN"/>
    <property type="match status" value="1"/>
</dbReference>
<dbReference type="AlphaFoldDB" id="A0A9P6VH16"/>
<dbReference type="OrthoDB" id="2328924at2759"/>
<evidence type="ECO:0000313" key="2">
    <source>
        <dbReference type="Proteomes" id="UP000785200"/>
    </source>
</evidence>
<accession>A0A9P6VH16</accession>
<reference evidence="1" key="1">
    <citation type="submission" date="2019-07" db="EMBL/GenBank/DDBJ databases">
        <title>Hyphodiscus hymeniophilus genome sequencing and assembly.</title>
        <authorList>
            <person name="Kramer G."/>
            <person name="Nodwell J."/>
        </authorList>
    </citation>
    <scope>NUCLEOTIDE SEQUENCE</scope>
    <source>
        <strain evidence="1">ATCC 34498</strain>
    </source>
</reference>
<dbReference type="PANTHER" id="PTHR40128:SF1">
    <property type="entry name" value="PHYTANOYL-COA HYDROXYLASE"/>
    <property type="match status" value="1"/>
</dbReference>
<dbReference type="SUPFAM" id="SSF51197">
    <property type="entry name" value="Clavaminate synthase-like"/>
    <property type="match status" value="1"/>
</dbReference>
<gene>
    <name evidence="1" type="ORF">D0Z07_6076</name>
</gene>
<name>A0A9P6VH16_9HELO</name>
<evidence type="ECO:0008006" key="3">
    <source>
        <dbReference type="Google" id="ProtNLM"/>
    </source>
</evidence>
<evidence type="ECO:0000313" key="1">
    <source>
        <dbReference type="EMBL" id="KAG0647886.1"/>
    </source>
</evidence>
<sequence>MPHSTDVNGSFDPTKTKLFVNDGLLNPSEVSFLRPSEPGQPLEELRKRYHEDGYLFIKALIPRADVLQARSQYFDLLSPSGVLKPGTTAVEGIYDSEKDTALFPGIGSGAAGGNGHPGEHAARFVDLALKAHGEPWYADFCKHPKLLEFVAKFTGWAEHTLPFRRTLLRNNIPTTQAIGVHYDQIFLRYGEPTSVTAWVPMGDISLTGGGSELGQSFEKEFTDKAKASGMTEEEAKSAFNQNMMSTGLLSGGPAEFGRSHQRRWLVTNFDAGDVVLHSPYTIHASTVNHDPNNIIRLATDIRFVDSSRPWDKVSLNT</sequence>
<protein>
    <recommendedName>
        <fullName evidence="3">Phytanoyl-CoA hydroxylase</fullName>
    </recommendedName>
</protein>
<dbReference type="EMBL" id="VNKQ01000011">
    <property type="protein sequence ID" value="KAG0647886.1"/>
    <property type="molecule type" value="Genomic_DNA"/>
</dbReference>
<organism evidence="1 2">
    <name type="scientific">Hyphodiscus hymeniophilus</name>
    <dbReference type="NCBI Taxonomy" id="353542"/>
    <lineage>
        <taxon>Eukaryota</taxon>
        <taxon>Fungi</taxon>
        <taxon>Dikarya</taxon>
        <taxon>Ascomycota</taxon>
        <taxon>Pezizomycotina</taxon>
        <taxon>Leotiomycetes</taxon>
        <taxon>Helotiales</taxon>
        <taxon>Hyphodiscaceae</taxon>
        <taxon>Hyphodiscus</taxon>
    </lineage>
</organism>
<dbReference type="Proteomes" id="UP000785200">
    <property type="component" value="Unassembled WGS sequence"/>
</dbReference>
<proteinExistence type="predicted"/>